<feature type="repeat" description="ANK" evidence="7">
    <location>
        <begin position="982"/>
        <end position="1014"/>
    </location>
</feature>
<evidence type="ECO:0000313" key="13">
    <source>
        <dbReference type="Proteomes" id="UP000271974"/>
    </source>
</evidence>
<protein>
    <recommendedName>
        <fullName evidence="11">SH3 domain-containing protein</fullName>
    </recommendedName>
</protein>
<dbReference type="PANTHER" id="PTHR24131:SF10">
    <property type="entry name" value="ANKYRIN-REPEAT, SH3-DOMAIN, AND PROLINE-RICH-REGION CONTAINING PROTEIN, ISOFORM B"/>
    <property type="match status" value="1"/>
</dbReference>
<dbReference type="Proteomes" id="UP000271974">
    <property type="component" value="Unassembled WGS sequence"/>
</dbReference>
<keyword evidence="13" id="KW-1185">Reference proteome</keyword>
<evidence type="ECO:0000259" key="11">
    <source>
        <dbReference type="PROSITE" id="PS50002"/>
    </source>
</evidence>
<evidence type="ECO:0000256" key="1">
    <source>
        <dbReference type="ARBA" id="ARBA00004123"/>
    </source>
</evidence>
<dbReference type="PANTHER" id="PTHR24131">
    <property type="entry name" value="APOPTOSIS-STIMULATING OF P53 PROTEIN"/>
    <property type="match status" value="1"/>
</dbReference>
<dbReference type="Gene3D" id="1.25.40.20">
    <property type="entry name" value="Ankyrin repeat-containing domain"/>
    <property type="match status" value="1"/>
</dbReference>
<dbReference type="InterPro" id="IPR036028">
    <property type="entry name" value="SH3-like_dom_sf"/>
</dbReference>
<feature type="compositionally biased region" description="Low complexity" evidence="10">
    <location>
        <begin position="823"/>
        <end position="835"/>
    </location>
</feature>
<feature type="compositionally biased region" description="Polar residues" evidence="10">
    <location>
        <begin position="412"/>
        <end position="426"/>
    </location>
</feature>
<feature type="coiled-coil region" evidence="9">
    <location>
        <begin position="53"/>
        <end position="121"/>
    </location>
</feature>
<evidence type="ECO:0000313" key="12">
    <source>
        <dbReference type="EMBL" id="RUS83016.1"/>
    </source>
</evidence>
<dbReference type="PROSITE" id="PS50088">
    <property type="entry name" value="ANK_REPEAT"/>
    <property type="match status" value="2"/>
</dbReference>
<evidence type="ECO:0000256" key="3">
    <source>
        <dbReference type="ARBA" id="ARBA00022703"/>
    </source>
</evidence>
<keyword evidence="9" id="KW-0175">Coiled coil</keyword>
<name>A0A433TND8_ELYCH</name>
<accession>A0A433TND8</accession>
<dbReference type="STRING" id="188477.A0A433TND8"/>
<feature type="compositionally biased region" description="Polar residues" evidence="10">
    <location>
        <begin position="268"/>
        <end position="277"/>
    </location>
</feature>
<sequence>MAKILTSSIPRWQFFYASYADEEDWDVNTLRLVNCQLEQYIRMMPGGSGDLTLAELQEMASRQQQQLESQQQVLVAKEQRLKYLRQQEARHAQLASEGDRIRKMRERVESQELKLKKLRALRGQAQQYMANNGSLSGELDAVKAVFNEKEKELAMAVARVDRLNRQLQDLRSGGNNSNSGSGRTLDNKQATAAAELEKLRKELLIRNKLNEQQSNTISAKEKMLNQRREEVARMDARIRELQQRLKKRQAQELQMKQQHQKQVQEQANSTAGSANQVNDVGNNSNSKFGAPAGRSVATVEPYIQYAPQHIVKDDLFSKSMGGNFLKQDPKYQTLPARVKPMPRNGDGGGNNRPTKSIEMNNNSEHIDDQLPTVVSDRKTSDLTSANDRRPVDPAYQNVMVPFPQPAPHSRPATKQQTPFGQGSTQMFFPDKSSHGQPQHHPAFVGGGDGMPHQTKPAGSLPFNPIINIHEEERQAGSGQSSPASSEASNSSGGIQIKPDSEVNTAPLGPVSAMIEKLNRGGQAQQQQDRSAFTQRNGHPSAQESKLSVKSQQGTIPSSSSTTLPLSSTALDSAGQSAGARLPAQHPSDLTSLPASSGFDTVDFSNRGNVSQQAGAGRGPHALPNSAANAVSSAGPHLNQKPAPTYKYASKSQIANTYMPTRLGKEAMEKYQRNLNQMYMNLDPNAGQDNVPASVESQGGGMQAGEGRTSFSQSTVRGPDQSDHPQFGVVSSPGYPDIVSDKGSFKLNTPKQVRRRHSDSENEDLNRALQERQELEQQEKQRQQLHQQEKTLSSKPSGDASISASKPSDNQMPTSSTTIKTRTDSASDSSKAFESSAKLDEVRPSEKISIENGGNATTPPANPVSNKPDSTEPQAKAAKMADSAESSPSKVQTVVRRTKSNLKKEGSRRSTNRVSFDPLALLLDASLEGELDLVKKVAVQVDDVSTPNDEGITALHNAICAGHYEIVKVLVEFGCDVNSPDSDGWTPLHCAASCNNLPMVRFLVEHGACVFATTISDQETAADKCEEEEDGYDGCSDYLYSIQEKLGITNSGEVYGVFDYQATKTDELSFQIGDKLTVLRKGDDTEKEWWWARLKGKEGYIPRNMLGLHPRVIPGPKEVSNC</sequence>
<reference evidence="12 13" key="1">
    <citation type="submission" date="2019-01" db="EMBL/GenBank/DDBJ databases">
        <title>A draft genome assembly of the solar-powered sea slug Elysia chlorotica.</title>
        <authorList>
            <person name="Cai H."/>
            <person name="Li Q."/>
            <person name="Fang X."/>
            <person name="Li J."/>
            <person name="Curtis N.E."/>
            <person name="Altenburger A."/>
            <person name="Shibata T."/>
            <person name="Feng M."/>
            <person name="Maeda T."/>
            <person name="Schwartz J.A."/>
            <person name="Shigenobu S."/>
            <person name="Lundholm N."/>
            <person name="Nishiyama T."/>
            <person name="Yang H."/>
            <person name="Hasebe M."/>
            <person name="Li S."/>
            <person name="Pierce S.K."/>
            <person name="Wang J."/>
        </authorList>
    </citation>
    <scope>NUCLEOTIDE SEQUENCE [LARGE SCALE GENOMIC DNA]</scope>
    <source>
        <strain evidence="12">EC2010</strain>
        <tissue evidence="12">Whole organism of an adult</tissue>
    </source>
</reference>
<evidence type="ECO:0000256" key="7">
    <source>
        <dbReference type="PROSITE-ProRule" id="PRU00023"/>
    </source>
</evidence>
<comment type="caution">
    <text evidence="12">The sequence shown here is derived from an EMBL/GenBank/DDBJ whole genome shotgun (WGS) entry which is preliminary data.</text>
</comment>
<evidence type="ECO:0000256" key="4">
    <source>
        <dbReference type="ARBA" id="ARBA00022737"/>
    </source>
</evidence>
<dbReference type="InterPro" id="IPR036770">
    <property type="entry name" value="Ankyrin_rpt-contain_sf"/>
</dbReference>
<dbReference type="InterPro" id="IPR001452">
    <property type="entry name" value="SH3_domain"/>
</dbReference>
<keyword evidence="4" id="KW-0677">Repeat</keyword>
<comment type="subcellular location">
    <subcellularLocation>
        <location evidence="1">Nucleus</location>
    </subcellularLocation>
</comment>
<keyword evidence="3" id="KW-0053">Apoptosis</keyword>
<dbReference type="Pfam" id="PF00018">
    <property type="entry name" value="SH3_1"/>
    <property type="match status" value="1"/>
</dbReference>
<dbReference type="SMART" id="SM00326">
    <property type="entry name" value="SH3"/>
    <property type="match status" value="1"/>
</dbReference>
<gene>
    <name evidence="12" type="ORF">EGW08_009204</name>
</gene>
<dbReference type="PROSITE" id="PS50297">
    <property type="entry name" value="ANK_REP_REGION"/>
    <property type="match status" value="2"/>
</dbReference>
<keyword evidence="6" id="KW-0539">Nucleus</keyword>
<feature type="compositionally biased region" description="Basic and acidic residues" evidence="10">
    <location>
        <begin position="757"/>
        <end position="781"/>
    </location>
</feature>
<dbReference type="GO" id="GO:0042981">
    <property type="term" value="P:regulation of apoptotic process"/>
    <property type="evidence" value="ECO:0007669"/>
    <property type="project" value="InterPro"/>
</dbReference>
<dbReference type="SMART" id="SM00248">
    <property type="entry name" value="ANK"/>
    <property type="match status" value="2"/>
</dbReference>
<dbReference type="AlphaFoldDB" id="A0A433TND8"/>
<evidence type="ECO:0000256" key="2">
    <source>
        <dbReference type="ARBA" id="ARBA00022443"/>
    </source>
</evidence>
<dbReference type="CDD" id="cd11807">
    <property type="entry name" value="SH3_ASPP"/>
    <property type="match status" value="1"/>
</dbReference>
<evidence type="ECO:0000256" key="9">
    <source>
        <dbReference type="SAM" id="Coils"/>
    </source>
</evidence>
<evidence type="ECO:0000256" key="10">
    <source>
        <dbReference type="SAM" id="MobiDB-lite"/>
    </source>
</evidence>
<dbReference type="SUPFAM" id="SSF50044">
    <property type="entry name" value="SH3-domain"/>
    <property type="match status" value="1"/>
</dbReference>
<organism evidence="12 13">
    <name type="scientific">Elysia chlorotica</name>
    <name type="common">Eastern emerald elysia</name>
    <name type="synonym">Sea slug</name>
    <dbReference type="NCBI Taxonomy" id="188477"/>
    <lineage>
        <taxon>Eukaryota</taxon>
        <taxon>Metazoa</taxon>
        <taxon>Spiralia</taxon>
        <taxon>Lophotrochozoa</taxon>
        <taxon>Mollusca</taxon>
        <taxon>Gastropoda</taxon>
        <taxon>Heterobranchia</taxon>
        <taxon>Euthyneura</taxon>
        <taxon>Panpulmonata</taxon>
        <taxon>Sacoglossa</taxon>
        <taxon>Placobranchoidea</taxon>
        <taxon>Plakobranchidae</taxon>
        <taxon>Elysia</taxon>
    </lineage>
</organism>
<feature type="region of interest" description="Disordered" evidence="10">
    <location>
        <begin position="335"/>
        <end position="363"/>
    </location>
</feature>
<dbReference type="InterPro" id="IPR002110">
    <property type="entry name" value="Ankyrin_rpt"/>
</dbReference>
<feature type="compositionally biased region" description="Polar residues" evidence="10">
    <location>
        <begin position="521"/>
        <end position="555"/>
    </location>
</feature>
<feature type="compositionally biased region" description="Polar residues" evidence="10">
    <location>
        <begin position="851"/>
        <end position="872"/>
    </location>
</feature>
<dbReference type="Pfam" id="PF12796">
    <property type="entry name" value="Ank_2"/>
    <property type="match status" value="1"/>
</dbReference>
<dbReference type="EMBL" id="RQTK01000261">
    <property type="protein sequence ID" value="RUS83016.1"/>
    <property type="molecule type" value="Genomic_DNA"/>
</dbReference>
<feature type="compositionally biased region" description="Polar residues" evidence="10">
    <location>
        <begin position="587"/>
        <end position="613"/>
    </location>
</feature>
<feature type="compositionally biased region" description="Basic and acidic residues" evidence="10">
    <location>
        <begin position="836"/>
        <end position="848"/>
    </location>
</feature>
<keyword evidence="5 7" id="KW-0040">ANK repeat</keyword>
<dbReference type="PROSITE" id="PS50002">
    <property type="entry name" value="SH3"/>
    <property type="match status" value="1"/>
</dbReference>
<keyword evidence="2 8" id="KW-0728">SH3 domain</keyword>
<feature type="compositionally biased region" description="Low complexity" evidence="10">
    <location>
        <begin position="256"/>
        <end position="267"/>
    </location>
</feature>
<feature type="compositionally biased region" description="Low complexity" evidence="10">
    <location>
        <begin position="172"/>
        <end position="182"/>
    </location>
</feature>
<feature type="compositionally biased region" description="Low complexity" evidence="10">
    <location>
        <begin position="475"/>
        <end position="493"/>
    </location>
</feature>
<feature type="region of interest" description="Disordered" evidence="10">
    <location>
        <begin position="399"/>
        <end position="646"/>
    </location>
</feature>
<dbReference type="GO" id="GO:0005634">
    <property type="term" value="C:nucleus"/>
    <property type="evidence" value="ECO:0007669"/>
    <property type="project" value="UniProtKB-SubCell"/>
</dbReference>
<feature type="compositionally biased region" description="Polar residues" evidence="10">
    <location>
        <begin position="352"/>
        <end position="363"/>
    </location>
</feature>
<dbReference type="SUPFAM" id="SSF48403">
    <property type="entry name" value="Ankyrin repeat"/>
    <property type="match status" value="1"/>
</dbReference>
<dbReference type="InterPro" id="IPR047163">
    <property type="entry name" value="ASPP1/2"/>
</dbReference>
<evidence type="ECO:0000256" key="5">
    <source>
        <dbReference type="ARBA" id="ARBA00023043"/>
    </source>
</evidence>
<dbReference type="GO" id="GO:0002039">
    <property type="term" value="F:p53 binding"/>
    <property type="evidence" value="ECO:0007669"/>
    <property type="project" value="InterPro"/>
</dbReference>
<proteinExistence type="predicted"/>
<feature type="region of interest" description="Disordered" evidence="10">
    <location>
        <begin position="680"/>
        <end position="909"/>
    </location>
</feature>
<feature type="compositionally biased region" description="Polar residues" evidence="10">
    <location>
        <begin position="790"/>
        <end position="819"/>
    </location>
</feature>
<feature type="repeat" description="ANK" evidence="7">
    <location>
        <begin position="949"/>
        <end position="981"/>
    </location>
</feature>
<feature type="region of interest" description="Disordered" evidence="10">
    <location>
        <begin position="168"/>
        <end position="188"/>
    </location>
</feature>
<dbReference type="FunFam" id="1.25.40.20:FF:000008">
    <property type="entry name" value="Apoptosis-stimulating of p53 protein 2 isoform 1"/>
    <property type="match status" value="1"/>
</dbReference>
<feature type="compositionally biased region" description="Low complexity" evidence="10">
    <location>
        <begin position="556"/>
        <end position="573"/>
    </location>
</feature>
<dbReference type="OrthoDB" id="10038642at2759"/>
<dbReference type="GO" id="GO:0006915">
    <property type="term" value="P:apoptotic process"/>
    <property type="evidence" value="ECO:0007669"/>
    <property type="project" value="UniProtKB-KW"/>
</dbReference>
<evidence type="ECO:0000256" key="6">
    <source>
        <dbReference type="ARBA" id="ARBA00023242"/>
    </source>
</evidence>
<evidence type="ECO:0000256" key="8">
    <source>
        <dbReference type="PROSITE-ProRule" id="PRU00192"/>
    </source>
</evidence>
<feature type="domain" description="SH3" evidence="11">
    <location>
        <begin position="1048"/>
        <end position="1110"/>
    </location>
</feature>
<feature type="region of interest" description="Disordered" evidence="10">
    <location>
        <begin position="256"/>
        <end position="277"/>
    </location>
</feature>